<keyword evidence="5" id="KW-0809">Transit peptide</keyword>
<evidence type="ECO:0000256" key="8">
    <source>
        <dbReference type="SAM" id="SignalP"/>
    </source>
</evidence>
<dbReference type="PANTHER" id="PTHR31403:SF7">
    <property type="entry name" value="PHOSPHOLIPASE A1-IGAMMA3, CHLOROPLASTIC"/>
    <property type="match status" value="1"/>
</dbReference>
<dbReference type="AlphaFoldDB" id="A0AAD3CQG1"/>
<keyword evidence="4" id="KW-0378">Hydrolase</keyword>
<evidence type="ECO:0000256" key="6">
    <source>
        <dbReference type="ARBA" id="ARBA00022963"/>
    </source>
</evidence>
<keyword evidence="7" id="KW-0443">Lipid metabolism</keyword>
<keyword evidence="3" id="KW-0934">Plastid</keyword>
<feature type="chain" id="PRO_5042115127" description="Fungal lipase-type domain-containing protein" evidence="8">
    <location>
        <begin position="20"/>
        <end position="442"/>
    </location>
</feature>
<organism evidence="10 11">
    <name type="scientific">Chaetoceros tenuissimus</name>
    <dbReference type="NCBI Taxonomy" id="426638"/>
    <lineage>
        <taxon>Eukaryota</taxon>
        <taxon>Sar</taxon>
        <taxon>Stramenopiles</taxon>
        <taxon>Ochrophyta</taxon>
        <taxon>Bacillariophyta</taxon>
        <taxon>Coscinodiscophyceae</taxon>
        <taxon>Chaetocerotophycidae</taxon>
        <taxon>Chaetocerotales</taxon>
        <taxon>Chaetocerotaceae</taxon>
        <taxon>Chaetoceros</taxon>
    </lineage>
</organism>
<dbReference type="CDD" id="cd00519">
    <property type="entry name" value="Lipase_3"/>
    <property type="match status" value="1"/>
</dbReference>
<dbReference type="PANTHER" id="PTHR31403">
    <property type="entry name" value="PHOSPHOLIPASE A1-IBETA2, CHLOROPLASTIC"/>
    <property type="match status" value="1"/>
</dbReference>
<dbReference type="GO" id="GO:0009507">
    <property type="term" value="C:chloroplast"/>
    <property type="evidence" value="ECO:0007669"/>
    <property type="project" value="UniProtKB-SubCell"/>
</dbReference>
<feature type="domain" description="Fungal lipase-type" evidence="9">
    <location>
        <begin position="213"/>
        <end position="369"/>
    </location>
</feature>
<dbReference type="Proteomes" id="UP001054902">
    <property type="component" value="Unassembled WGS sequence"/>
</dbReference>
<protein>
    <recommendedName>
        <fullName evidence="9">Fungal lipase-type domain-containing protein</fullName>
    </recommendedName>
</protein>
<evidence type="ECO:0000256" key="4">
    <source>
        <dbReference type="ARBA" id="ARBA00022801"/>
    </source>
</evidence>
<gene>
    <name evidence="10" type="ORF">CTEN210_06420</name>
</gene>
<dbReference type="GO" id="GO:0004620">
    <property type="term" value="F:phospholipase activity"/>
    <property type="evidence" value="ECO:0007669"/>
    <property type="project" value="UniProtKB-ARBA"/>
</dbReference>
<name>A0AAD3CQG1_9STRA</name>
<proteinExistence type="predicted"/>
<dbReference type="InterPro" id="IPR002921">
    <property type="entry name" value="Fungal_lipase-type"/>
</dbReference>
<evidence type="ECO:0000313" key="10">
    <source>
        <dbReference type="EMBL" id="GFH49944.1"/>
    </source>
</evidence>
<accession>A0AAD3CQG1</accession>
<sequence length="442" mass="50305">MKSHYAILLLALQSSVTESFAPVNTHVLSKTLKPYFKPSVSAICAEPKPGSIGSLIDSTLKISEFVYTYGTIRRVVNDHDRLIRDGKPLPEGFLGLRKKKLVDMYRPELVVTQRGAQDDDPNKYMNYAVTGPALIEFLRNNRQFLKQDEEGGDVEFQELNEKSENLPELYTERKIDTLSKFDGEIVDYFDQTTNKYGFVYGITINRTMKRITVTFRGTVGGTDFLADANFNPNREHFEHLGRDVKVHSGFSGYLFQKLKDESRTRYDRIVAALKDIYHDIPESDRNGYKVVVSGHSLGGALANLFSFTLALREDEESCPLFHYVQAVTFAGPVVGNSGYNDVFEELERKKKLNMIRVSNQGDLVPTNPSPYEYLQNGVNMHVFEDKKMEVAHDNQKSLLSQVNLKALTNHGFPTYKSRIFEVDSNMEILDQSFDEVYQAHMP</sequence>
<keyword evidence="6" id="KW-0442">Lipid degradation</keyword>
<evidence type="ECO:0000256" key="3">
    <source>
        <dbReference type="ARBA" id="ARBA00022640"/>
    </source>
</evidence>
<dbReference type="Pfam" id="PF01764">
    <property type="entry name" value="Lipase_3"/>
    <property type="match status" value="1"/>
</dbReference>
<evidence type="ECO:0000256" key="1">
    <source>
        <dbReference type="ARBA" id="ARBA00004229"/>
    </source>
</evidence>
<reference evidence="10 11" key="1">
    <citation type="journal article" date="2021" name="Sci. Rep.">
        <title>The genome of the diatom Chaetoceros tenuissimus carries an ancient integrated fragment of an extant virus.</title>
        <authorList>
            <person name="Hongo Y."/>
            <person name="Kimura K."/>
            <person name="Takaki Y."/>
            <person name="Yoshida Y."/>
            <person name="Baba S."/>
            <person name="Kobayashi G."/>
            <person name="Nagasaki K."/>
            <person name="Hano T."/>
            <person name="Tomaru Y."/>
        </authorList>
    </citation>
    <scope>NUCLEOTIDE SEQUENCE [LARGE SCALE GENOMIC DNA]</scope>
    <source>
        <strain evidence="10 11">NIES-3715</strain>
    </source>
</reference>
<dbReference type="InterPro" id="IPR029058">
    <property type="entry name" value="AB_hydrolase_fold"/>
</dbReference>
<evidence type="ECO:0000259" key="9">
    <source>
        <dbReference type="Pfam" id="PF01764"/>
    </source>
</evidence>
<feature type="signal peptide" evidence="8">
    <location>
        <begin position="1"/>
        <end position="19"/>
    </location>
</feature>
<evidence type="ECO:0000256" key="5">
    <source>
        <dbReference type="ARBA" id="ARBA00022946"/>
    </source>
</evidence>
<keyword evidence="11" id="KW-1185">Reference proteome</keyword>
<dbReference type="GO" id="GO:0016042">
    <property type="term" value="P:lipid catabolic process"/>
    <property type="evidence" value="ECO:0007669"/>
    <property type="project" value="UniProtKB-KW"/>
</dbReference>
<evidence type="ECO:0000256" key="2">
    <source>
        <dbReference type="ARBA" id="ARBA00022528"/>
    </source>
</evidence>
<comment type="caution">
    <text evidence="10">The sequence shown here is derived from an EMBL/GenBank/DDBJ whole genome shotgun (WGS) entry which is preliminary data.</text>
</comment>
<evidence type="ECO:0000313" key="11">
    <source>
        <dbReference type="Proteomes" id="UP001054902"/>
    </source>
</evidence>
<dbReference type="SUPFAM" id="SSF53474">
    <property type="entry name" value="alpha/beta-Hydrolases"/>
    <property type="match status" value="1"/>
</dbReference>
<dbReference type="EMBL" id="BLLK01000038">
    <property type="protein sequence ID" value="GFH49944.1"/>
    <property type="molecule type" value="Genomic_DNA"/>
</dbReference>
<keyword evidence="8" id="KW-0732">Signal</keyword>
<keyword evidence="2" id="KW-0150">Chloroplast</keyword>
<dbReference type="Gene3D" id="3.40.50.1820">
    <property type="entry name" value="alpha/beta hydrolase"/>
    <property type="match status" value="1"/>
</dbReference>
<comment type="subcellular location">
    <subcellularLocation>
        <location evidence="1">Plastid</location>
        <location evidence="1">Chloroplast</location>
    </subcellularLocation>
</comment>
<evidence type="ECO:0000256" key="7">
    <source>
        <dbReference type="ARBA" id="ARBA00023098"/>
    </source>
</evidence>